<reference evidence="1" key="1">
    <citation type="submission" date="2021-05" db="EMBL/GenBank/DDBJ databases">
        <authorList>
            <person name="Alioto T."/>
            <person name="Alioto T."/>
            <person name="Gomez Garrido J."/>
        </authorList>
    </citation>
    <scope>NUCLEOTIDE SEQUENCE</scope>
</reference>
<name>A0A8D8ZKJ2_9HEMI</name>
<sequence length="119" mass="14392">MMFYSSIGTYKYMYIWWEPKGINYKGIIERLYRVAKGGQTRYRKEEEGSPWKNKTEKQENFFLPEFSKMQNTVLQSKYLIPLLGKQTKSSPYSLATKATTWKKMKFLSCYYIKQLHRRK</sequence>
<accession>A0A8D8ZKJ2</accession>
<dbReference type="EMBL" id="HBUF01519723">
    <property type="protein sequence ID" value="CAG6748586.1"/>
    <property type="molecule type" value="Transcribed_RNA"/>
</dbReference>
<organism evidence="1">
    <name type="scientific">Cacopsylla melanoneura</name>
    <dbReference type="NCBI Taxonomy" id="428564"/>
    <lineage>
        <taxon>Eukaryota</taxon>
        <taxon>Metazoa</taxon>
        <taxon>Ecdysozoa</taxon>
        <taxon>Arthropoda</taxon>
        <taxon>Hexapoda</taxon>
        <taxon>Insecta</taxon>
        <taxon>Pterygota</taxon>
        <taxon>Neoptera</taxon>
        <taxon>Paraneoptera</taxon>
        <taxon>Hemiptera</taxon>
        <taxon>Sternorrhyncha</taxon>
        <taxon>Psylloidea</taxon>
        <taxon>Psyllidae</taxon>
        <taxon>Psyllinae</taxon>
        <taxon>Cacopsylla</taxon>
    </lineage>
</organism>
<dbReference type="AlphaFoldDB" id="A0A8D8ZKJ2"/>
<evidence type="ECO:0000313" key="1">
    <source>
        <dbReference type="EMBL" id="CAG6748585.1"/>
    </source>
</evidence>
<dbReference type="EMBL" id="HBUF01519722">
    <property type="protein sequence ID" value="CAG6748585.1"/>
    <property type="molecule type" value="Transcribed_RNA"/>
</dbReference>
<proteinExistence type="predicted"/>
<protein>
    <submittedName>
        <fullName evidence="1">Uncharacterized protein</fullName>
    </submittedName>
</protein>